<proteinExistence type="predicted"/>
<dbReference type="PANTHER" id="PTHR47677:SF1">
    <property type="entry name" value="CYTOCHROME C OXIDASE ASSEMBLY FACTOR 6"/>
    <property type="match status" value="1"/>
</dbReference>
<dbReference type="InterPro" id="IPR048281">
    <property type="entry name" value="COA6_fun"/>
</dbReference>
<organism evidence="1 2">
    <name type="scientific">Pristionchus mayeri</name>
    <dbReference type="NCBI Taxonomy" id="1317129"/>
    <lineage>
        <taxon>Eukaryota</taxon>
        <taxon>Metazoa</taxon>
        <taxon>Ecdysozoa</taxon>
        <taxon>Nematoda</taxon>
        <taxon>Chromadorea</taxon>
        <taxon>Rhabditida</taxon>
        <taxon>Rhabditina</taxon>
        <taxon>Diplogasteromorpha</taxon>
        <taxon>Diplogasteroidea</taxon>
        <taxon>Neodiplogasteridae</taxon>
        <taxon>Pristionchus</taxon>
    </lineage>
</organism>
<dbReference type="AlphaFoldDB" id="A0AAN5CXH4"/>
<name>A0AAN5CXH4_9BILA</name>
<sequence>MRLLVPARMSLVLRRITSSPMYAAAAAAPRKNRSKRVAASSEPFAAAPKRVPASAAEAAVKQRKHDKKEVAAPAATFVPSMSQSQVLQQLWELSKTEEYLPFPGETRVKQSRIKAYSAHNDFPTVVKLLEEYDQSEDDKQKIHIVNLLPHVMWSAVRAKSLGALPPSILQWIEDKMIQLSNVNPQTKELMIWLLSILRDDWPQLLQLLHESCSKRGVVGPEMRGKDALRHLALTYLQAGKEEEFKLLWTMPVIPSLDDNDGVQDAALVHHAMLRSVPEGKPNPEMLRWYAQSLAKYQRMPIEEEPMFTTMVEPMIRALGGKIEKWAENDQRMERLRKWRDDYGDLELRNLVSSLIDFMDSINSSSDDGSLEDLRRLGGILNRLSREQTRGKNTIVIDWLNLCEEGDWNKNPLNLVPHHSLVVVGQENLRGECHAASPVENKRIRVLDLTLMNDMNELNSDICSYILAVVSRGHLLTNDTRMKSFKFFRHYLENKSKDAKQSFLLKDYLNYAVLRHDHKQTIQLPVDHSRAAQWIDTEKKELAFTVARKPNSSWNNPFRYFDYYSIHID</sequence>
<protein>
    <submittedName>
        <fullName evidence="1">Uncharacterized protein</fullName>
    </submittedName>
</protein>
<dbReference type="Proteomes" id="UP001328107">
    <property type="component" value="Unassembled WGS sequence"/>
</dbReference>
<comment type="caution">
    <text evidence="1">The sequence shown here is derived from an EMBL/GenBank/DDBJ whole genome shotgun (WGS) entry which is preliminary data.</text>
</comment>
<evidence type="ECO:0000313" key="1">
    <source>
        <dbReference type="EMBL" id="GMR52511.1"/>
    </source>
</evidence>
<keyword evidence="2" id="KW-1185">Reference proteome</keyword>
<dbReference type="EMBL" id="BTRK01000005">
    <property type="protein sequence ID" value="GMR52511.1"/>
    <property type="molecule type" value="Genomic_DNA"/>
</dbReference>
<reference evidence="2" key="1">
    <citation type="submission" date="2022-10" db="EMBL/GenBank/DDBJ databases">
        <title>Genome assembly of Pristionchus species.</title>
        <authorList>
            <person name="Yoshida K."/>
            <person name="Sommer R.J."/>
        </authorList>
    </citation>
    <scope>NUCLEOTIDE SEQUENCE [LARGE SCALE GENOMIC DNA]</scope>
    <source>
        <strain evidence="2">RS5460</strain>
    </source>
</reference>
<gene>
    <name evidence="1" type="ORF">PMAYCL1PPCAC_22706</name>
</gene>
<accession>A0AAN5CXH4</accession>
<dbReference type="PANTHER" id="PTHR47677">
    <property type="entry name" value="CYTOCHROME C OXIDASE ASSEMBLY FACTOR 6"/>
    <property type="match status" value="1"/>
</dbReference>
<evidence type="ECO:0000313" key="2">
    <source>
        <dbReference type="Proteomes" id="UP001328107"/>
    </source>
</evidence>